<name>A0ABQ5CSF5_9ASTR</name>
<protein>
    <submittedName>
        <fullName evidence="1">Uncharacterized protein</fullName>
    </submittedName>
</protein>
<sequence>MLRHLEKQDELLMDSYRSMSHELHKLQVEEEMLMRKFYDLMAAQGLTKKKQDEINVPDESEPPQSKALVTDMTRFRRETMDTNKVESDQQFAEIMRGYPIPTGPTGDVSGPFSTREYTNRQNQNHRAPMSTEGVFQNSSDFSLVSTSGIFTGLIRTTLLPNHGSDRGWGPGTDYRLRKLKMPVFNGGDVYDSVYEVERFFDIQGLFTTGNVSEQR</sequence>
<dbReference type="PANTHER" id="PTHR37718">
    <property type="entry name" value="BNAC03G61340D PROTEIN"/>
    <property type="match status" value="1"/>
</dbReference>
<evidence type="ECO:0000313" key="2">
    <source>
        <dbReference type="Proteomes" id="UP001151760"/>
    </source>
</evidence>
<proteinExistence type="predicted"/>
<dbReference type="PANTHER" id="PTHR37718:SF2">
    <property type="entry name" value="OS03G0205150 PROTEIN"/>
    <property type="match status" value="1"/>
</dbReference>
<comment type="caution">
    <text evidence="1">The sequence shown here is derived from an EMBL/GenBank/DDBJ whole genome shotgun (WGS) entry which is preliminary data.</text>
</comment>
<reference evidence="1" key="1">
    <citation type="journal article" date="2022" name="Int. J. Mol. Sci.">
        <title>Draft Genome of Tanacetum Coccineum: Genomic Comparison of Closely Related Tanacetum-Family Plants.</title>
        <authorList>
            <person name="Yamashiro T."/>
            <person name="Shiraishi A."/>
            <person name="Nakayama K."/>
            <person name="Satake H."/>
        </authorList>
    </citation>
    <scope>NUCLEOTIDE SEQUENCE</scope>
</reference>
<organism evidence="1 2">
    <name type="scientific">Tanacetum coccineum</name>
    <dbReference type="NCBI Taxonomy" id="301880"/>
    <lineage>
        <taxon>Eukaryota</taxon>
        <taxon>Viridiplantae</taxon>
        <taxon>Streptophyta</taxon>
        <taxon>Embryophyta</taxon>
        <taxon>Tracheophyta</taxon>
        <taxon>Spermatophyta</taxon>
        <taxon>Magnoliopsida</taxon>
        <taxon>eudicotyledons</taxon>
        <taxon>Gunneridae</taxon>
        <taxon>Pentapetalae</taxon>
        <taxon>asterids</taxon>
        <taxon>campanulids</taxon>
        <taxon>Asterales</taxon>
        <taxon>Asteraceae</taxon>
        <taxon>Asteroideae</taxon>
        <taxon>Anthemideae</taxon>
        <taxon>Anthemidinae</taxon>
        <taxon>Tanacetum</taxon>
    </lineage>
</organism>
<gene>
    <name evidence="1" type="ORF">Tco_0909332</name>
</gene>
<reference evidence="1" key="2">
    <citation type="submission" date="2022-01" db="EMBL/GenBank/DDBJ databases">
        <authorList>
            <person name="Yamashiro T."/>
            <person name="Shiraishi A."/>
            <person name="Satake H."/>
            <person name="Nakayama K."/>
        </authorList>
    </citation>
    <scope>NUCLEOTIDE SEQUENCE</scope>
</reference>
<dbReference type="EMBL" id="BQNB010014511">
    <property type="protein sequence ID" value="GJT29057.1"/>
    <property type="molecule type" value="Genomic_DNA"/>
</dbReference>
<evidence type="ECO:0000313" key="1">
    <source>
        <dbReference type="EMBL" id="GJT29057.1"/>
    </source>
</evidence>
<keyword evidence="2" id="KW-1185">Reference proteome</keyword>
<accession>A0ABQ5CSF5</accession>
<dbReference type="Proteomes" id="UP001151760">
    <property type="component" value="Unassembled WGS sequence"/>
</dbReference>